<evidence type="ECO:0000313" key="3">
    <source>
        <dbReference type="EMBL" id="TYZ06254.1"/>
    </source>
</evidence>
<comment type="caution">
    <text evidence="3">The sequence shown here is derived from an EMBL/GenBank/DDBJ whole genome shotgun (WGS) entry which is preliminary data.</text>
</comment>
<keyword evidence="1" id="KW-0732">Signal</keyword>
<evidence type="ECO:0000313" key="4">
    <source>
        <dbReference type="Proteomes" id="UP000322791"/>
    </source>
</evidence>
<evidence type="ECO:0000259" key="2">
    <source>
        <dbReference type="Pfam" id="PF13568"/>
    </source>
</evidence>
<organism evidence="3 4">
    <name type="scientific">Hymenobacter lutimineralis</name>
    <dbReference type="NCBI Taxonomy" id="2606448"/>
    <lineage>
        <taxon>Bacteria</taxon>
        <taxon>Pseudomonadati</taxon>
        <taxon>Bacteroidota</taxon>
        <taxon>Cytophagia</taxon>
        <taxon>Cytophagales</taxon>
        <taxon>Hymenobacteraceae</taxon>
        <taxon>Hymenobacter</taxon>
    </lineage>
</organism>
<evidence type="ECO:0000256" key="1">
    <source>
        <dbReference type="SAM" id="SignalP"/>
    </source>
</evidence>
<sequence>MKRLLLLNLFCGLLNPVFAQSGPGLKVGATYTRYAGPNTNNLDYQVGVQGGLTYNLRLSQEGFFSLQPELLYTQKGARVTEDGRRYSSRLHYLDVPILARINTAGFVVEAGPQIGFLLKQTGNYSGQAPTYAYRKLDLGYVAGLGYQAQQGYVAGVRYNGGLADIFDMLAGGTVNPHNNGFQAYLGYVFGQK</sequence>
<reference evidence="3 4" key="1">
    <citation type="submission" date="2019-08" db="EMBL/GenBank/DDBJ databases">
        <authorList>
            <person name="Seo M.-J."/>
        </authorList>
    </citation>
    <scope>NUCLEOTIDE SEQUENCE [LARGE SCALE GENOMIC DNA]</scope>
    <source>
        <strain evidence="3 4">KIGAM108</strain>
    </source>
</reference>
<dbReference type="Pfam" id="PF13568">
    <property type="entry name" value="OMP_b-brl_2"/>
    <property type="match status" value="1"/>
</dbReference>
<name>A0A5D6UUY7_9BACT</name>
<dbReference type="AlphaFoldDB" id="A0A5D6UUY7"/>
<dbReference type="EMBL" id="VTHL01000026">
    <property type="protein sequence ID" value="TYZ06254.1"/>
    <property type="molecule type" value="Genomic_DNA"/>
</dbReference>
<protein>
    <submittedName>
        <fullName evidence="3">PorT family protein</fullName>
    </submittedName>
</protein>
<dbReference type="InterPro" id="IPR025665">
    <property type="entry name" value="Beta-barrel_OMP_2"/>
</dbReference>
<feature type="chain" id="PRO_5022808391" evidence="1">
    <location>
        <begin position="20"/>
        <end position="192"/>
    </location>
</feature>
<gene>
    <name evidence="3" type="ORF">FY528_18625</name>
</gene>
<accession>A0A5D6UUY7</accession>
<feature type="domain" description="Outer membrane protein beta-barrel" evidence="2">
    <location>
        <begin position="18"/>
        <end position="167"/>
    </location>
</feature>
<feature type="signal peptide" evidence="1">
    <location>
        <begin position="1"/>
        <end position="19"/>
    </location>
</feature>
<dbReference type="RefSeq" id="WP_149072539.1">
    <property type="nucleotide sequence ID" value="NZ_VTHL01000026.1"/>
</dbReference>
<dbReference type="Proteomes" id="UP000322791">
    <property type="component" value="Unassembled WGS sequence"/>
</dbReference>
<keyword evidence="4" id="KW-1185">Reference proteome</keyword>
<proteinExistence type="predicted"/>